<keyword evidence="7 14" id="KW-0547">Nucleotide-binding</keyword>
<gene>
    <name evidence="17" type="ORF">Fot_10575</name>
</gene>
<proteinExistence type="inferred from homology"/>
<dbReference type="InterPro" id="IPR000719">
    <property type="entry name" value="Prot_kinase_dom"/>
</dbReference>
<keyword evidence="18" id="KW-1185">Reference proteome</keyword>
<sequence>MEKVMEKYEVLEKIGHGSSGTVYRGKNKLTKKEVALKELKFLNEEGLSSSVIREISLLKEMDHDNIVRAYRLLDVVYDEQHGVLVFEYMKRDLKNYMNSFPGTARMPDKIKSFLYQILSGVAYCHAHKILHRDLKPQNILLDSEHKKLKLADFGLSRTLDIPSITYTPSNCLGTLSYNAPEVLLLSQNYTYAADMWAVGCIFAEMVMQKHLFEGQMPFEIMANIISILGTTDEVAWPGFTDLQLFQHQEPKNLAEVVTGLDPLGFDLLSQMLVLKPDRRITASDALKHQYFADIEIT</sequence>
<evidence type="ECO:0000256" key="12">
    <source>
        <dbReference type="ARBA" id="ARBA00047811"/>
    </source>
</evidence>
<protein>
    <recommendedName>
        <fullName evidence="2">cyclin-dependent kinase</fullName>
        <ecNumber evidence="2">2.7.11.22</ecNumber>
    </recommendedName>
</protein>
<accession>A0ABD1WH79</accession>
<evidence type="ECO:0000256" key="2">
    <source>
        <dbReference type="ARBA" id="ARBA00012425"/>
    </source>
</evidence>
<keyword evidence="5" id="KW-0132">Cell division</keyword>
<keyword evidence="8" id="KW-0498">Mitosis</keyword>
<dbReference type="PROSITE" id="PS00107">
    <property type="entry name" value="PROTEIN_KINASE_ATP"/>
    <property type="match status" value="1"/>
</dbReference>
<dbReference type="PROSITE" id="PS00108">
    <property type="entry name" value="PROTEIN_KINASE_ST"/>
    <property type="match status" value="1"/>
</dbReference>
<dbReference type="PROSITE" id="PS50011">
    <property type="entry name" value="PROTEIN_KINASE_DOM"/>
    <property type="match status" value="1"/>
</dbReference>
<dbReference type="Gene3D" id="3.30.200.20">
    <property type="entry name" value="Phosphorylase Kinase, domain 1"/>
    <property type="match status" value="1"/>
</dbReference>
<keyword evidence="6" id="KW-0808">Transferase</keyword>
<comment type="catalytic activity">
    <reaction evidence="13">
        <text>L-seryl-[protein] + ATP = O-phospho-L-seryl-[protein] + ADP + H(+)</text>
        <dbReference type="Rhea" id="RHEA:17989"/>
        <dbReference type="Rhea" id="RHEA-COMP:9863"/>
        <dbReference type="Rhea" id="RHEA-COMP:11604"/>
        <dbReference type="ChEBI" id="CHEBI:15378"/>
        <dbReference type="ChEBI" id="CHEBI:29999"/>
        <dbReference type="ChEBI" id="CHEBI:30616"/>
        <dbReference type="ChEBI" id="CHEBI:83421"/>
        <dbReference type="ChEBI" id="CHEBI:456216"/>
        <dbReference type="EC" id="2.7.11.22"/>
    </reaction>
</comment>
<evidence type="ECO:0000256" key="11">
    <source>
        <dbReference type="ARBA" id="ARBA00023306"/>
    </source>
</evidence>
<comment type="caution">
    <text evidence="17">The sequence shown here is derived from an EMBL/GenBank/DDBJ whole genome shotgun (WGS) entry which is preliminary data.</text>
</comment>
<evidence type="ECO:0000313" key="17">
    <source>
        <dbReference type="EMBL" id="KAL2549045.1"/>
    </source>
</evidence>
<dbReference type="SUPFAM" id="SSF56112">
    <property type="entry name" value="Protein kinase-like (PK-like)"/>
    <property type="match status" value="1"/>
</dbReference>
<keyword evidence="11" id="KW-0131">Cell cycle</keyword>
<evidence type="ECO:0000256" key="13">
    <source>
        <dbReference type="ARBA" id="ARBA00048367"/>
    </source>
</evidence>
<evidence type="ECO:0000256" key="4">
    <source>
        <dbReference type="ARBA" id="ARBA00022553"/>
    </source>
</evidence>
<evidence type="ECO:0000256" key="14">
    <source>
        <dbReference type="PROSITE-ProRule" id="PRU10141"/>
    </source>
</evidence>
<dbReference type="InterPro" id="IPR008271">
    <property type="entry name" value="Ser/Thr_kinase_AS"/>
</dbReference>
<evidence type="ECO:0000256" key="5">
    <source>
        <dbReference type="ARBA" id="ARBA00022618"/>
    </source>
</evidence>
<dbReference type="GO" id="GO:0005524">
    <property type="term" value="F:ATP binding"/>
    <property type="evidence" value="ECO:0007669"/>
    <property type="project" value="UniProtKB-UniRule"/>
</dbReference>
<evidence type="ECO:0000256" key="1">
    <source>
        <dbReference type="ARBA" id="ARBA00006485"/>
    </source>
</evidence>
<evidence type="ECO:0000256" key="3">
    <source>
        <dbReference type="ARBA" id="ARBA00022527"/>
    </source>
</evidence>
<evidence type="ECO:0000256" key="6">
    <source>
        <dbReference type="ARBA" id="ARBA00022679"/>
    </source>
</evidence>
<dbReference type="PANTHER" id="PTHR24056">
    <property type="entry name" value="CELL DIVISION PROTEIN KINASE"/>
    <property type="match status" value="1"/>
</dbReference>
<dbReference type="SMART" id="SM00220">
    <property type="entry name" value="S_TKc"/>
    <property type="match status" value="1"/>
</dbReference>
<dbReference type="GO" id="GO:0004693">
    <property type="term" value="F:cyclin-dependent protein serine/threonine kinase activity"/>
    <property type="evidence" value="ECO:0007669"/>
    <property type="project" value="UniProtKB-EC"/>
</dbReference>
<evidence type="ECO:0000256" key="8">
    <source>
        <dbReference type="ARBA" id="ARBA00022776"/>
    </source>
</evidence>
<evidence type="ECO:0000256" key="9">
    <source>
        <dbReference type="ARBA" id="ARBA00022777"/>
    </source>
</evidence>
<dbReference type="PANTHER" id="PTHR24056:SF548">
    <property type="entry name" value="CYCLIN-DEPENDENT KINASE A-1"/>
    <property type="match status" value="1"/>
</dbReference>
<comment type="similarity">
    <text evidence="1">Belongs to the protein kinase superfamily. CMGC Ser/Thr protein kinase family. CDC2/CDKX subfamily.</text>
</comment>
<evidence type="ECO:0000259" key="16">
    <source>
        <dbReference type="PROSITE" id="PS50011"/>
    </source>
</evidence>
<comment type="catalytic activity">
    <reaction evidence="12">
        <text>L-threonyl-[protein] + ATP = O-phospho-L-threonyl-[protein] + ADP + H(+)</text>
        <dbReference type="Rhea" id="RHEA:46608"/>
        <dbReference type="Rhea" id="RHEA-COMP:11060"/>
        <dbReference type="Rhea" id="RHEA-COMP:11605"/>
        <dbReference type="ChEBI" id="CHEBI:15378"/>
        <dbReference type="ChEBI" id="CHEBI:30013"/>
        <dbReference type="ChEBI" id="CHEBI:30616"/>
        <dbReference type="ChEBI" id="CHEBI:61977"/>
        <dbReference type="ChEBI" id="CHEBI:456216"/>
        <dbReference type="EC" id="2.7.11.22"/>
    </reaction>
</comment>
<dbReference type="EMBL" id="JBFOLJ010000003">
    <property type="protein sequence ID" value="KAL2549045.1"/>
    <property type="molecule type" value="Genomic_DNA"/>
</dbReference>
<dbReference type="InterPro" id="IPR011009">
    <property type="entry name" value="Kinase-like_dom_sf"/>
</dbReference>
<name>A0ABD1WH79_9LAMI</name>
<reference evidence="18" key="1">
    <citation type="submission" date="2024-07" db="EMBL/GenBank/DDBJ databases">
        <title>Two chromosome-level genome assemblies of Korean endemic species Abeliophyllum distichum and Forsythia ovata (Oleaceae).</title>
        <authorList>
            <person name="Jang H."/>
        </authorList>
    </citation>
    <scope>NUCLEOTIDE SEQUENCE [LARGE SCALE GENOMIC DNA]</scope>
</reference>
<organism evidence="17 18">
    <name type="scientific">Forsythia ovata</name>
    <dbReference type="NCBI Taxonomy" id="205694"/>
    <lineage>
        <taxon>Eukaryota</taxon>
        <taxon>Viridiplantae</taxon>
        <taxon>Streptophyta</taxon>
        <taxon>Embryophyta</taxon>
        <taxon>Tracheophyta</taxon>
        <taxon>Spermatophyta</taxon>
        <taxon>Magnoliopsida</taxon>
        <taxon>eudicotyledons</taxon>
        <taxon>Gunneridae</taxon>
        <taxon>Pentapetalae</taxon>
        <taxon>asterids</taxon>
        <taxon>lamiids</taxon>
        <taxon>Lamiales</taxon>
        <taxon>Oleaceae</taxon>
        <taxon>Forsythieae</taxon>
        <taxon>Forsythia</taxon>
    </lineage>
</organism>
<evidence type="ECO:0000313" key="18">
    <source>
        <dbReference type="Proteomes" id="UP001604277"/>
    </source>
</evidence>
<dbReference type="FunFam" id="1.10.510.10:FF:000624">
    <property type="entry name" value="Mitogen-activated protein kinase"/>
    <property type="match status" value="1"/>
</dbReference>
<dbReference type="Proteomes" id="UP001604277">
    <property type="component" value="Unassembled WGS sequence"/>
</dbReference>
<dbReference type="Gene3D" id="1.10.510.10">
    <property type="entry name" value="Transferase(Phosphotransferase) domain 1"/>
    <property type="match status" value="1"/>
</dbReference>
<dbReference type="GO" id="GO:0051301">
    <property type="term" value="P:cell division"/>
    <property type="evidence" value="ECO:0007669"/>
    <property type="project" value="UniProtKB-KW"/>
</dbReference>
<feature type="domain" description="Protein kinase" evidence="16">
    <location>
        <begin position="8"/>
        <end position="291"/>
    </location>
</feature>
<evidence type="ECO:0000256" key="10">
    <source>
        <dbReference type="ARBA" id="ARBA00022840"/>
    </source>
</evidence>
<keyword evidence="3 15" id="KW-0723">Serine/threonine-protein kinase</keyword>
<keyword evidence="10 14" id="KW-0067">ATP-binding</keyword>
<keyword evidence="9 17" id="KW-0418">Kinase</keyword>
<feature type="binding site" evidence="14">
    <location>
        <position position="37"/>
    </location>
    <ligand>
        <name>ATP</name>
        <dbReference type="ChEBI" id="CHEBI:30616"/>
    </ligand>
</feature>
<evidence type="ECO:0000256" key="7">
    <source>
        <dbReference type="ARBA" id="ARBA00022741"/>
    </source>
</evidence>
<dbReference type="InterPro" id="IPR050108">
    <property type="entry name" value="CDK"/>
</dbReference>
<dbReference type="Pfam" id="PF00069">
    <property type="entry name" value="Pkinase"/>
    <property type="match status" value="1"/>
</dbReference>
<keyword evidence="4" id="KW-0597">Phosphoprotein</keyword>
<dbReference type="EC" id="2.7.11.22" evidence="2"/>
<evidence type="ECO:0000256" key="15">
    <source>
        <dbReference type="RuleBase" id="RU000304"/>
    </source>
</evidence>
<dbReference type="AlphaFoldDB" id="A0ABD1WH79"/>
<dbReference type="InterPro" id="IPR017441">
    <property type="entry name" value="Protein_kinase_ATP_BS"/>
</dbReference>